<evidence type="ECO:0000256" key="3">
    <source>
        <dbReference type="ARBA" id="ARBA00004669"/>
    </source>
</evidence>
<evidence type="ECO:0000256" key="13">
    <source>
        <dbReference type="RuleBase" id="RU364099"/>
    </source>
</evidence>
<comment type="pathway">
    <text evidence="3 13">Purine metabolism; IMP biosynthesis via salvage pathway; IMP from hypoxanthine: step 1/1.</text>
</comment>
<dbReference type="OrthoDB" id="9449045at2759"/>
<evidence type="ECO:0000256" key="5">
    <source>
        <dbReference type="ARBA" id="ARBA00011895"/>
    </source>
</evidence>
<name>X6MKP6_RETFI</name>
<comment type="cofactor">
    <cofactor evidence="1 13">
        <name>Mg(2+)</name>
        <dbReference type="ChEBI" id="CHEBI:18420"/>
    </cofactor>
</comment>
<evidence type="ECO:0000256" key="9">
    <source>
        <dbReference type="ARBA" id="ARBA00022723"/>
    </source>
</evidence>
<dbReference type="EC" id="2.4.2.8" evidence="5 13"/>
<dbReference type="SUPFAM" id="SSF53271">
    <property type="entry name" value="PRTase-like"/>
    <property type="match status" value="1"/>
</dbReference>
<dbReference type="PANTHER" id="PTHR43340">
    <property type="entry name" value="HYPOXANTHINE-GUANINE PHOSPHORIBOSYLTRANSFERASE"/>
    <property type="match status" value="1"/>
</dbReference>
<dbReference type="Gene3D" id="3.40.50.2020">
    <property type="match status" value="1"/>
</dbReference>
<dbReference type="GO" id="GO:0004422">
    <property type="term" value="F:hypoxanthine phosphoribosyltransferase activity"/>
    <property type="evidence" value="ECO:0007669"/>
    <property type="project" value="InterPro"/>
</dbReference>
<evidence type="ECO:0000256" key="2">
    <source>
        <dbReference type="ARBA" id="ARBA00004496"/>
    </source>
</evidence>
<evidence type="ECO:0000256" key="12">
    <source>
        <dbReference type="ARBA" id="ARBA00022842"/>
    </source>
</evidence>
<dbReference type="GO" id="GO:0046100">
    <property type="term" value="P:hypoxanthine metabolic process"/>
    <property type="evidence" value="ECO:0007669"/>
    <property type="project" value="TreeGrafter"/>
</dbReference>
<dbReference type="GO" id="GO:0005829">
    <property type="term" value="C:cytosol"/>
    <property type="evidence" value="ECO:0007669"/>
    <property type="project" value="TreeGrafter"/>
</dbReference>
<comment type="similarity">
    <text evidence="4 13">Belongs to the purine/pyrimidine phosphoribosyltransferase family.</text>
</comment>
<keyword evidence="12 13" id="KW-0460">Magnesium</keyword>
<dbReference type="CDD" id="cd06223">
    <property type="entry name" value="PRTases_typeI"/>
    <property type="match status" value="1"/>
</dbReference>
<proteinExistence type="inferred from homology"/>
<evidence type="ECO:0000256" key="10">
    <source>
        <dbReference type="ARBA" id="ARBA00022726"/>
    </source>
</evidence>
<keyword evidence="9 13" id="KW-0479">Metal-binding</keyword>
<feature type="region of interest" description="Disordered" evidence="14">
    <location>
        <begin position="1"/>
        <end position="31"/>
    </location>
</feature>
<comment type="catalytic activity">
    <reaction evidence="13">
        <text>IMP + diphosphate = hypoxanthine + 5-phospho-alpha-D-ribose 1-diphosphate</text>
        <dbReference type="Rhea" id="RHEA:17973"/>
        <dbReference type="ChEBI" id="CHEBI:17368"/>
        <dbReference type="ChEBI" id="CHEBI:33019"/>
        <dbReference type="ChEBI" id="CHEBI:58017"/>
        <dbReference type="ChEBI" id="CHEBI:58053"/>
        <dbReference type="EC" id="2.4.2.8"/>
    </reaction>
</comment>
<dbReference type="PANTHER" id="PTHR43340:SF1">
    <property type="entry name" value="HYPOXANTHINE PHOSPHORIBOSYLTRANSFERASE"/>
    <property type="match status" value="1"/>
</dbReference>
<evidence type="ECO:0000313" key="17">
    <source>
        <dbReference type="Proteomes" id="UP000023152"/>
    </source>
</evidence>
<feature type="compositionally biased region" description="Low complexity" evidence="14">
    <location>
        <begin position="1"/>
        <end position="14"/>
    </location>
</feature>
<keyword evidence="10 13" id="KW-0660">Purine salvage</keyword>
<comment type="subcellular location">
    <subcellularLocation>
        <location evidence="2 13">Cytoplasm</location>
    </subcellularLocation>
</comment>
<gene>
    <name evidence="16" type="ORF">RFI_22967</name>
</gene>
<keyword evidence="11 13" id="KW-0547">Nucleotide-binding</keyword>
<dbReference type="InterPro" id="IPR050408">
    <property type="entry name" value="HGPRT"/>
</dbReference>
<keyword evidence="7 13" id="KW-0328">Glycosyltransferase</keyword>
<dbReference type="InterPro" id="IPR005904">
    <property type="entry name" value="Hxn_phspho_trans"/>
</dbReference>
<dbReference type="GO" id="GO:0006178">
    <property type="term" value="P:guanine salvage"/>
    <property type="evidence" value="ECO:0007669"/>
    <property type="project" value="TreeGrafter"/>
</dbReference>
<organism evidence="16 17">
    <name type="scientific">Reticulomyxa filosa</name>
    <dbReference type="NCBI Taxonomy" id="46433"/>
    <lineage>
        <taxon>Eukaryota</taxon>
        <taxon>Sar</taxon>
        <taxon>Rhizaria</taxon>
        <taxon>Retaria</taxon>
        <taxon>Foraminifera</taxon>
        <taxon>Monothalamids</taxon>
        <taxon>Reticulomyxidae</taxon>
        <taxon>Reticulomyxa</taxon>
    </lineage>
</organism>
<evidence type="ECO:0000256" key="7">
    <source>
        <dbReference type="ARBA" id="ARBA00022676"/>
    </source>
</evidence>
<evidence type="ECO:0000313" key="16">
    <source>
        <dbReference type="EMBL" id="ETO14399.1"/>
    </source>
</evidence>
<feature type="compositionally biased region" description="Basic and acidic residues" evidence="14">
    <location>
        <begin position="18"/>
        <end position="31"/>
    </location>
</feature>
<dbReference type="FunFam" id="3.40.50.2020:FF:000006">
    <property type="entry name" value="Hypoxanthine phosphoribosyltransferase"/>
    <property type="match status" value="1"/>
</dbReference>
<dbReference type="InterPro" id="IPR000836">
    <property type="entry name" value="PRTase_dom"/>
</dbReference>
<keyword evidence="17" id="KW-1185">Reference proteome</keyword>
<evidence type="ECO:0000259" key="15">
    <source>
        <dbReference type="Pfam" id="PF00156"/>
    </source>
</evidence>
<evidence type="ECO:0000256" key="1">
    <source>
        <dbReference type="ARBA" id="ARBA00001946"/>
    </source>
</evidence>
<keyword evidence="8 13" id="KW-0808">Transferase</keyword>
<dbReference type="EMBL" id="ASPP01020054">
    <property type="protein sequence ID" value="ETO14399.1"/>
    <property type="molecule type" value="Genomic_DNA"/>
</dbReference>
<dbReference type="NCBIfam" id="TIGR01203">
    <property type="entry name" value="HGPRTase"/>
    <property type="match status" value="1"/>
</dbReference>
<dbReference type="UniPathway" id="UPA00591">
    <property type="reaction ID" value="UER00648"/>
</dbReference>
<dbReference type="Pfam" id="PF00156">
    <property type="entry name" value="Pribosyltran"/>
    <property type="match status" value="1"/>
</dbReference>
<evidence type="ECO:0000256" key="14">
    <source>
        <dbReference type="SAM" id="MobiDB-lite"/>
    </source>
</evidence>
<dbReference type="GO" id="GO:0000166">
    <property type="term" value="F:nucleotide binding"/>
    <property type="evidence" value="ECO:0007669"/>
    <property type="project" value="UniProtKB-KW"/>
</dbReference>
<dbReference type="OMA" id="CATCASY"/>
<keyword evidence="6 13" id="KW-0963">Cytoplasm</keyword>
<dbReference type="GO" id="GO:0032264">
    <property type="term" value="P:IMP salvage"/>
    <property type="evidence" value="ECO:0007669"/>
    <property type="project" value="UniProtKB-UniPathway"/>
</dbReference>
<accession>X6MKP6</accession>
<sequence>MTFSVSSGIISGSGKNKAQKEPEKHEKTETKKETLALGKMKVLFSEKQIDDRVREMGAQISKDYANKQLIVVGLLKGAFMFLSDLVKRITVPMEIDFMILSSYEGTNSRGSVCVQKDMQTDPMGKDILIVEDLIDTGTTLAWLCHHLQSKKCKSVRLCTFLNKQTSRRIKQVNIDYVGFECTDEFVVGYGMDYNQQLRNLPYVGFFEQEKL</sequence>
<evidence type="ECO:0000256" key="6">
    <source>
        <dbReference type="ARBA" id="ARBA00022490"/>
    </source>
</evidence>
<dbReference type="AlphaFoldDB" id="X6MKP6"/>
<reference evidence="16 17" key="1">
    <citation type="journal article" date="2013" name="Curr. Biol.">
        <title>The Genome of the Foraminiferan Reticulomyxa filosa.</title>
        <authorList>
            <person name="Glockner G."/>
            <person name="Hulsmann N."/>
            <person name="Schleicher M."/>
            <person name="Noegel A.A."/>
            <person name="Eichinger L."/>
            <person name="Gallinger C."/>
            <person name="Pawlowski J."/>
            <person name="Sierra R."/>
            <person name="Euteneuer U."/>
            <person name="Pillet L."/>
            <person name="Moustafa A."/>
            <person name="Platzer M."/>
            <person name="Groth M."/>
            <person name="Szafranski K."/>
            <person name="Schliwa M."/>
        </authorList>
    </citation>
    <scope>NUCLEOTIDE SEQUENCE [LARGE SCALE GENOMIC DNA]</scope>
</reference>
<dbReference type="GO" id="GO:0006166">
    <property type="term" value="P:purine ribonucleoside salvage"/>
    <property type="evidence" value="ECO:0007669"/>
    <property type="project" value="UniProtKB-KW"/>
</dbReference>
<dbReference type="InterPro" id="IPR029057">
    <property type="entry name" value="PRTase-like"/>
</dbReference>
<protein>
    <recommendedName>
        <fullName evidence="5 13">Hypoxanthine phosphoribosyltransferase</fullName>
        <ecNumber evidence="5 13">2.4.2.8</ecNumber>
    </recommendedName>
</protein>
<dbReference type="GO" id="GO:0000287">
    <property type="term" value="F:magnesium ion binding"/>
    <property type="evidence" value="ECO:0007669"/>
    <property type="project" value="TreeGrafter"/>
</dbReference>
<dbReference type="Proteomes" id="UP000023152">
    <property type="component" value="Unassembled WGS sequence"/>
</dbReference>
<dbReference type="GO" id="GO:0032263">
    <property type="term" value="P:GMP salvage"/>
    <property type="evidence" value="ECO:0007669"/>
    <property type="project" value="TreeGrafter"/>
</dbReference>
<evidence type="ECO:0000256" key="11">
    <source>
        <dbReference type="ARBA" id="ARBA00022741"/>
    </source>
</evidence>
<evidence type="ECO:0000256" key="8">
    <source>
        <dbReference type="ARBA" id="ARBA00022679"/>
    </source>
</evidence>
<feature type="domain" description="Phosphoribosyltransferase" evidence="15">
    <location>
        <begin position="47"/>
        <end position="193"/>
    </location>
</feature>
<comment type="caution">
    <text evidence="16">The sequence shown here is derived from an EMBL/GenBank/DDBJ whole genome shotgun (WGS) entry which is preliminary data.</text>
</comment>
<evidence type="ECO:0000256" key="4">
    <source>
        <dbReference type="ARBA" id="ARBA00008391"/>
    </source>
</evidence>